<name>A0A336MWJ6_CULSO</name>
<accession>A0A336MWJ6</accession>
<comment type="similarity">
    <text evidence="3">Belongs to the peptidase S1 family. CLIP subfamily.</text>
</comment>
<reference evidence="5" key="1">
    <citation type="submission" date="2018-07" db="EMBL/GenBank/DDBJ databases">
        <authorList>
            <person name="Quirk P.G."/>
            <person name="Krulwich T.A."/>
        </authorList>
    </citation>
    <scope>NUCLEOTIDE SEQUENCE</scope>
</reference>
<dbReference type="GO" id="GO:0004252">
    <property type="term" value="F:serine-type endopeptidase activity"/>
    <property type="evidence" value="ECO:0007669"/>
    <property type="project" value="InterPro"/>
</dbReference>
<dbReference type="InterPro" id="IPR001254">
    <property type="entry name" value="Trypsin_dom"/>
</dbReference>
<dbReference type="OMA" id="FCTRAND"/>
<sequence length="290" mass="31842">MSIKTLLVTTFTLFCVYITHILCIINGVPIDDLNDAPYQVSIRLKSLDGTFGSGFVCSGALIDRQNVLTSAQCLHDSTGKLLSAESFTLVFGTVYRTKAPSQHISRNIRKIYLHERLNVTKRVYDLAVLRLDEGIPRNYSQIREVSLRENDVKGNTDCRLAGWGSTVDGGPYSDMLQMVDLKVMGPQNCNNSALVLGRPLDEDHLCVGAQKKGACHGDLGAPLICEKYNLTGIVTLENGCGAPGRHAVFTSVFSHKQWIESVLKMDNSANLNKTGFVLLVSLLLLLNLLK</sequence>
<proteinExistence type="inferred from homology"/>
<dbReference type="InterPro" id="IPR043504">
    <property type="entry name" value="Peptidase_S1_PA_chymotrypsin"/>
</dbReference>
<dbReference type="InterPro" id="IPR009003">
    <property type="entry name" value="Peptidase_S1_PA"/>
</dbReference>
<dbReference type="SUPFAM" id="SSF50494">
    <property type="entry name" value="Trypsin-like serine proteases"/>
    <property type="match status" value="1"/>
</dbReference>
<evidence type="ECO:0000256" key="3">
    <source>
        <dbReference type="ARBA" id="ARBA00024195"/>
    </source>
</evidence>
<evidence type="ECO:0000256" key="2">
    <source>
        <dbReference type="ARBA" id="ARBA00023180"/>
    </source>
</evidence>
<gene>
    <name evidence="5" type="primary">CSON008525</name>
</gene>
<dbReference type="Gene3D" id="2.40.10.10">
    <property type="entry name" value="Trypsin-like serine proteases"/>
    <property type="match status" value="1"/>
</dbReference>
<keyword evidence="1" id="KW-1015">Disulfide bond</keyword>
<dbReference type="SMART" id="SM00020">
    <property type="entry name" value="Tryp_SPc"/>
    <property type="match status" value="1"/>
</dbReference>
<dbReference type="EMBL" id="UFQT01003218">
    <property type="protein sequence ID" value="SSX34752.1"/>
    <property type="molecule type" value="Genomic_DNA"/>
</dbReference>
<keyword evidence="2" id="KW-0325">Glycoprotein</keyword>
<dbReference type="CDD" id="cd00190">
    <property type="entry name" value="Tryp_SPc"/>
    <property type="match status" value="1"/>
</dbReference>
<protein>
    <submittedName>
        <fullName evidence="5">CSON008525 protein</fullName>
    </submittedName>
</protein>
<feature type="domain" description="Peptidase S1" evidence="4">
    <location>
        <begin position="24"/>
        <end position="264"/>
    </location>
</feature>
<dbReference type="Pfam" id="PF00089">
    <property type="entry name" value="Trypsin"/>
    <property type="match status" value="1"/>
</dbReference>
<dbReference type="InterPro" id="IPR001314">
    <property type="entry name" value="Peptidase_S1A"/>
</dbReference>
<evidence type="ECO:0000313" key="5">
    <source>
        <dbReference type="EMBL" id="SSX34752.1"/>
    </source>
</evidence>
<evidence type="ECO:0000259" key="4">
    <source>
        <dbReference type="PROSITE" id="PS50240"/>
    </source>
</evidence>
<evidence type="ECO:0000256" key="1">
    <source>
        <dbReference type="ARBA" id="ARBA00023157"/>
    </source>
</evidence>
<dbReference type="VEuPathDB" id="VectorBase:CSON008525"/>
<dbReference type="AlphaFoldDB" id="A0A336MWJ6"/>
<dbReference type="PANTHER" id="PTHR24256">
    <property type="entry name" value="TRYPTASE-RELATED"/>
    <property type="match status" value="1"/>
</dbReference>
<dbReference type="PROSITE" id="PS50240">
    <property type="entry name" value="TRYPSIN_DOM"/>
    <property type="match status" value="1"/>
</dbReference>
<dbReference type="InterPro" id="IPR051487">
    <property type="entry name" value="Ser/Thr_Proteases_Immune/Dev"/>
</dbReference>
<organism evidence="5">
    <name type="scientific">Culicoides sonorensis</name>
    <name type="common">Biting midge</name>
    <dbReference type="NCBI Taxonomy" id="179676"/>
    <lineage>
        <taxon>Eukaryota</taxon>
        <taxon>Metazoa</taxon>
        <taxon>Ecdysozoa</taxon>
        <taxon>Arthropoda</taxon>
        <taxon>Hexapoda</taxon>
        <taxon>Insecta</taxon>
        <taxon>Pterygota</taxon>
        <taxon>Neoptera</taxon>
        <taxon>Endopterygota</taxon>
        <taxon>Diptera</taxon>
        <taxon>Nematocera</taxon>
        <taxon>Chironomoidea</taxon>
        <taxon>Ceratopogonidae</taxon>
        <taxon>Ceratopogoninae</taxon>
        <taxon>Culicoides</taxon>
        <taxon>Monoculicoides</taxon>
    </lineage>
</organism>
<dbReference type="PRINTS" id="PR00722">
    <property type="entry name" value="CHYMOTRYPSIN"/>
</dbReference>
<dbReference type="GO" id="GO:0006508">
    <property type="term" value="P:proteolysis"/>
    <property type="evidence" value="ECO:0007669"/>
    <property type="project" value="InterPro"/>
</dbReference>